<organism evidence="1 2">
    <name type="scientific">Sinorhizobium alkalisoli</name>
    <dbReference type="NCBI Taxonomy" id="1752398"/>
    <lineage>
        <taxon>Bacteria</taxon>
        <taxon>Pseudomonadati</taxon>
        <taxon>Pseudomonadota</taxon>
        <taxon>Alphaproteobacteria</taxon>
        <taxon>Hyphomicrobiales</taxon>
        <taxon>Rhizobiaceae</taxon>
        <taxon>Sinorhizobium/Ensifer group</taxon>
        <taxon>Sinorhizobium</taxon>
    </lineage>
</organism>
<comment type="caution">
    <text evidence="1">The sequence shown here is derived from an EMBL/GenBank/DDBJ whole genome shotgun (WGS) entry which is preliminary data.</text>
</comment>
<dbReference type="AlphaFoldDB" id="A0A1E3VAW2"/>
<dbReference type="OrthoDB" id="8004797at2"/>
<dbReference type="EMBL" id="LYBW01000058">
    <property type="protein sequence ID" value="ODR90744.1"/>
    <property type="molecule type" value="Genomic_DNA"/>
</dbReference>
<evidence type="ECO:0000313" key="1">
    <source>
        <dbReference type="EMBL" id="ODR90744.1"/>
    </source>
</evidence>
<keyword evidence="2" id="KW-1185">Reference proteome</keyword>
<evidence type="ECO:0000313" key="2">
    <source>
        <dbReference type="Proteomes" id="UP000094342"/>
    </source>
</evidence>
<reference evidence="2" key="1">
    <citation type="submission" date="2016-05" db="EMBL/GenBank/DDBJ databases">
        <authorList>
            <person name="Li Y."/>
        </authorList>
    </citation>
    <scope>NUCLEOTIDE SEQUENCE [LARGE SCALE GENOMIC DNA]</scope>
    <source>
        <strain evidence="2">YIC4027</strain>
    </source>
</reference>
<accession>A0A1E3VAW2</accession>
<protein>
    <submittedName>
        <fullName evidence="1">Uncharacterized protein</fullName>
    </submittedName>
</protein>
<proteinExistence type="predicted"/>
<dbReference type="Proteomes" id="UP000094342">
    <property type="component" value="Unassembled WGS sequence"/>
</dbReference>
<gene>
    <name evidence="1" type="ORF">A8M32_15110</name>
</gene>
<sequence>MWAILTGAFLVICGLLYMMAEALSRRRLSKEPDPAVEPRQSLEPRRQGLRFLGVGRNWPGVVLMFIGALLLLYGAFLPELA</sequence>
<name>A0A1E3VAW2_9HYPH</name>